<keyword evidence="6 7" id="KW-0472">Membrane</keyword>
<dbReference type="Gene3D" id="1.10.3720.10">
    <property type="entry name" value="MetI-like"/>
    <property type="match status" value="1"/>
</dbReference>
<keyword evidence="5 7" id="KW-1133">Transmembrane helix</keyword>
<comment type="similarity">
    <text evidence="7">Belongs to the binding-protein-dependent transport system permease family.</text>
</comment>
<evidence type="ECO:0000313" key="11">
    <source>
        <dbReference type="Proteomes" id="UP000268652"/>
    </source>
</evidence>
<evidence type="ECO:0000259" key="8">
    <source>
        <dbReference type="PROSITE" id="PS50928"/>
    </source>
</evidence>
<evidence type="ECO:0000313" key="12">
    <source>
        <dbReference type="Proteomes" id="UP000275024"/>
    </source>
</evidence>
<keyword evidence="11" id="KW-1185">Reference proteome</keyword>
<evidence type="ECO:0000256" key="1">
    <source>
        <dbReference type="ARBA" id="ARBA00004651"/>
    </source>
</evidence>
<organism evidence="9 12">
    <name type="scientific">Streptomyces radicis</name>
    <dbReference type="NCBI Taxonomy" id="1750517"/>
    <lineage>
        <taxon>Bacteria</taxon>
        <taxon>Bacillati</taxon>
        <taxon>Actinomycetota</taxon>
        <taxon>Actinomycetes</taxon>
        <taxon>Kitasatosporales</taxon>
        <taxon>Streptomycetaceae</taxon>
        <taxon>Streptomyces</taxon>
    </lineage>
</organism>
<sequence length="274" mass="30630">MTKRWSPTHMMRYALLLALIVYTLLPLISMLTTALAPEGSVPRGLEWPSDPQWGNFRLAWREADLLPLLLSSSLIVLAVVPVSLVLASFAGYAFAFLRIPGRRVLYVGFLAGLALPLEALITPLYYQARSLGTFESRWAIILPLIGLFMSFGVFWMTNQFKSLTPELQQAAQLDGASQWQIFRHVHLPLVRSGLSVLGILYFLWTWNQFLLALVLVSDPHHRTMAGALGTFQSQYGTNIVLLCAAALIVMIPSLLIYLVFQRQFINAILQGGLK</sequence>
<proteinExistence type="inferred from homology"/>
<dbReference type="SUPFAM" id="SSF161098">
    <property type="entry name" value="MetI-like"/>
    <property type="match status" value="1"/>
</dbReference>
<dbReference type="PANTHER" id="PTHR43744:SF12">
    <property type="entry name" value="ABC TRANSPORTER PERMEASE PROTEIN MG189-RELATED"/>
    <property type="match status" value="1"/>
</dbReference>
<dbReference type="PROSITE" id="PS50928">
    <property type="entry name" value="ABC_TM1"/>
    <property type="match status" value="1"/>
</dbReference>
<evidence type="ECO:0000256" key="6">
    <source>
        <dbReference type="ARBA" id="ARBA00023136"/>
    </source>
</evidence>
<dbReference type="EMBL" id="RBDX01000004">
    <property type="protein sequence ID" value="RKN11011.1"/>
    <property type="molecule type" value="Genomic_DNA"/>
</dbReference>
<dbReference type="PANTHER" id="PTHR43744">
    <property type="entry name" value="ABC TRANSPORTER PERMEASE PROTEIN MG189-RELATED-RELATED"/>
    <property type="match status" value="1"/>
</dbReference>
<feature type="transmembrane region" description="Helical" evidence="7">
    <location>
        <begin position="138"/>
        <end position="157"/>
    </location>
</feature>
<dbReference type="Pfam" id="PF00528">
    <property type="entry name" value="BPD_transp_1"/>
    <property type="match status" value="1"/>
</dbReference>
<dbReference type="InterPro" id="IPR035906">
    <property type="entry name" value="MetI-like_sf"/>
</dbReference>
<evidence type="ECO:0000256" key="4">
    <source>
        <dbReference type="ARBA" id="ARBA00022692"/>
    </source>
</evidence>
<keyword evidence="4 7" id="KW-0812">Transmembrane</keyword>
<accession>A0A3A9WCD3</accession>
<name>A0A3A9WCD3_9ACTN</name>
<evidence type="ECO:0000313" key="9">
    <source>
        <dbReference type="EMBL" id="RKN11011.1"/>
    </source>
</evidence>
<keyword evidence="3" id="KW-1003">Cell membrane</keyword>
<evidence type="ECO:0000256" key="2">
    <source>
        <dbReference type="ARBA" id="ARBA00022448"/>
    </source>
</evidence>
<evidence type="ECO:0000313" key="10">
    <source>
        <dbReference type="EMBL" id="RKN25274.1"/>
    </source>
</evidence>
<feature type="domain" description="ABC transmembrane type-1" evidence="8">
    <location>
        <begin position="69"/>
        <end position="260"/>
    </location>
</feature>
<dbReference type="Proteomes" id="UP000275024">
    <property type="component" value="Unassembled WGS sequence"/>
</dbReference>
<dbReference type="CDD" id="cd06261">
    <property type="entry name" value="TM_PBP2"/>
    <property type="match status" value="1"/>
</dbReference>
<gene>
    <name evidence="10" type="ORF">D7318_08605</name>
    <name evidence="9" type="ORF">D7319_07750</name>
</gene>
<dbReference type="GO" id="GO:0055085">
    <property type="term" value="P:transmembrane transport"/>
    <property type="evidence" value="ECO:0007669"/>
    <property type="project" value="InterPro"/>
</dbReference>
<dbReference type="RefSeq" id="WP_120696281.1">
    <property type="nucleotide sequence ID" value="NZ_RBDX01000004.1"/>
</dbReference>
<feature type="transmembrane region" description="Helical" evidence="7">
    <location>
        <begin position="104"/>
        <end position="126"/>
    </location>
</feature>
<evidence type="ECO:0000256" key="5">
    <source>
        <dbReference type="ARBA" id="ARBA00022989"/>
    </source>
</evidence>
<reference evidence="11 12" key="1">
    <citation type="submission" date="2018-09" db="EMBL/GenBank/DDBJ databases">
        <title>Streptomyces sp. nov. DS1-2, an endophytic actinomycete isolated from roots of Dendrobium scabrilingue.</title>
        <authorList>
            <person name="Kuncharoen N."/>
            <person name="Kudo T."/>
            <person name="Ohkuma M."/>
            <person name="Yuki M."/>
            <person name="Tanasupawat S."/>
        </authorList>
    </citation>
    <scope>NUCLEOTIDE SEQUENCE [LARGE SCALE GENOMIC DNA]</scope>
    <source>
        <strain evidence="9 12">AZ1-7</strain>
        <strain evidence="10 11">DS1-2</strain>
    </source>
</reference>
<evidence type="ECO:0000256" key="7">
    <source>
        <dbReference type="RuleBase" id="RU363032"/>
    </source>
</evidence>
<comment type="subcellular location">
    <subcellularLocation>
        <location evidence="1 7">Cell membrane</location>
        <topology evidence="1 7">Multi-pass membrane protein</topology>
    </subcellularLocation>
</comment>
<dbReference type="InterPro" id="IPR000515">
    <property type="entry name" value="MetI-like"/>
</dbReference>
<comment type="caution">
    <text evidence="9">The sequence shown here is derived from an EMBL/GenBank/DDBJ whole genome shotgun (WGS) entry which is preliminary data.</text>
</comment>
<dbReference type="GO" id="GO:0005886">
    <property type="term" value="C:plasma membrane"/>
    <property type="evidence" value="ECO:0007669"/>
    <property type="project" value="UniProtKB-SubCell"/>
</dbReference>
<dbReference type="OrthoDB" id="3521657at2"/>
<dbReference type="EMBL" id="RBDY01000004">
    <property type="protein sequence ID" value="RKN25274.1"/>
    <property type="molecule type" value="Genomic_DNA"/>
</dbReference>
<feature type="transmembrane region" description="Helical" evidence="7">
    <location>
        <begin position="74"/>
        <end position="97"/>
    </location>
</feature>
<dbReference type="Proteomes" id="UP000268652">
    <property type="component" value="Unassembled WGS sequence"/>
</dbReference>
<protein>
    <submittedName>
        <fullName evidence="9">Carbohydrate ABC transporter permease</fullName>
    </submittedName>
</protein>
<dbReference type="AlphaFoldDB" id="A0A3A9WCD3"/>
<evidence type="ECO:0000256" key="3">
    <source>
        <dbReference type="ARBA" id="ARBA00022475"/>
    </source>
</evidence>
<feature type="transmembrane region" description="Helical" evidence="7">
    <location>
        <begin position="193"/>
        <end position="215"/>
    </location>
</feature>
<feature type="transmembrane region" description="Helical" evidence="7">
    <location>
        <begin position="235"/>
        <end position="260"/>
    </location>
</feature>
<keyword evidence="2 7" id="KW-0813">Transport</keyword>